<evidence type="ECO:0000256" key="6">
    <source>
        <dbReference type="ARBA" id="ARBA00026055"/>
    </source>
</evidence>
<gene>
    <name evidence="8" type="ORF">GSLYS_00017799001</name>
</gene>
<comment type="similarity">
    <text evidence="2">Belongs to the TBCC family.</text>
</comment>
<keyword evidence="3" id="KW-0963">Cytoplasm</keyword>
<evidence type="ECO:0000256" key="5">
    <source>
        <dbReference type="ARBA" id="ARBA00023186"/>
    </source>
</evidence>
<comment type="caution">
    <text evidence="8">The sequence shown here is derived from an EMBL/GenBank/DDBJ whole genome shotgun (WGS) entry which is preliminary data.</text>
</comment>
<dbReference type="InterPro" id="IPR006599">
    <property type="entry name" value="CARP_motif"/>
</dbReference>
<dbReference type="PROSITE" id="PS51329">
    <property type="entry name" value="C_CAP_COFACTOR_C"/>
    <property type="match status" value="1"/>
</dbReference>
<accession>A0AAV2IF76</accession>
<dbReference type="FunFam" id="2.160.20.70:FF:000007">
    <property type="entry name" value="tubulin-specific chaperone C"/>
    <property type="match status" value="1"/>
</dbReference>
<evidence type="ECO:0000256" key="4">
    <source>
        <dbReference type="ARBA" id="ARBA00022990"/>
    </source>
</evidence>
<evidence type="ECO:0000313" key="9">
    <source>
        <dbReference type="Proteomes" id="UP001497497"/>
    </source>
</evidence>
<dbReference type="GO" id="GO:0015631">
    <property type="term" value="F:tubulin binding"/>
    <property type="evidence" value="ECO:0007669"/>
    <property type="project" value="InterPro"/>
</dbReference>
<dbReference type="Pfam" id="PF07986">
    <property type="entry name" value="TBCC"/>
    <property type="match status" value="1"/>
</dbReference>
<keyword evidence="4" id="KW-0007">Acetylation</keyword>
<evidence type="ECO:0000313" key="8">
    <source>
        <dbReference type="EMBL" id="CAL1544286.1"/>
    </source>
</evidence>
<dbReference type="Gene3D" id="2.160.20.70">
    <property type="match status" value="1"/>
</dbReference>
<dbReference type="EMBL" id="CAXITT010000612">
    <property type="protein sequence ID" value="CAL1544286.1"/>
    <property type="molecule type" value="Genomic_DNA"/>
</dbReference>
<dbReference type="InterPro" id="IPR031925">
    <property type="entry name" value="TBCC_N"/>
</dbReference>
<dbReference type="InterPro" id="IPR016098">
    <property type="entry name" value="CAP/MinC_C"/>
</dbReference>
<dbReference type="SMART" id="SM00673">
    <property type="entry name" value="CARP"/>
    <property type="match status" value="2"/>
</dbReference>
<keyword evidence="5" id="KW-0143">Chaperone</keyword>
<evidence type="ECO:0000259" key="7">
    <source>
        <dbReference type="PROSITE" id="PS51329"/>
    </source>
</evidence>
<dbReference type="Proteomes" id="UP001497497">
    <property type="component" value="Unassembled WGS sequence"/>
</dbReference>
<sequence>MADWQGNYSVTTTTEDQMSAFTDKLIKREEERQTQLQKRRLEESEQSFKIQDSVRNFLDSFKSERRDLETSLAESKSVESSKLVEHFDILSQRVSKLQRYVSESAMFLPPYELKTAQNLLTSLQAKIQEKREELLPKKRFAFKSSNKKADKRTVVSVGNKSEETAKDSKSEDDLVIELAACKFVGTSNKTLQKNGNEINQKDIALANLTDCVVLLYGAPSAIHMNKLKNCKIFSGPVPGSIFIRDCTNCTFVLACQQLRIHSTTNSHFYIHVTSKAIIEDCNGIKFAPCNWTYDGQDEDYALSGLSKERNNWDSVDDFDWLAADAHSPNWSILDESERVASWNV</sequence>
<protein>
    <recommendedName>
        <fullName evidence="7">C-CAP/cofactor C-like domain-containing protein</fullName>
    </recommendedName>
</protein>
<dbReference type="GO" id="GO:0005737">
    <property type="term" value="C:cytoplasm"/>
    <property type="evidence" value="ECO:0007669"/>
    <property type="project" value="UniProtKB-SubCell"/>
</dbReference>
<evidence type="ECO:0000256" key="3">
    <source>
        <dbReference type="ARBA" id="ARBA00022490"/>
    </source>
</evidence>
<dbReference type="GO" id="GO:0007021">
    <property type="term" value="P:tubulin complex assembly"/>
    <property type="evidence" value="ECO:0007669"/>
    <property type="project" value="TreeGrafter"/>
</dbReference>
<dbReference type="InterPro" id="IPR027684">
    <property type="entry name" value="TBCC"/>
</dbReference>
<dbReference type="PANTHER" id="PTHR15139:SF0">
    <property type="entry name" value="TUBULIN-SPECIFIC CHAPERONE C"/>
    <property type="match status" value="1"/>
</dbReference>
<dbReference type="Gene3D" id="1.20.58.1250">
    <property type="entry name" value="Tubulin Binding Cofactor C, N-terminal domain"/>
    <property type="match status" value="1"/>
</dbReference>
<dbReference type="PANTHER" id="PTHR15139">
    <property type="entry name" value="TUBULIN FOLDING COFACTOR C"/>
    <property type="match status" value="1"/>
</dbReference>
<feature type="domain" description="C-CAP/cofactor C-like" evidence="7">
    <location>
        <begin position="164"/>
        <end position="320"/>
    </location>
</feature>
<name>A0AAV2IF76_LYMST</name>
<comment type="subcellular location">
    <subcellularLocation>
        <location evidence="1">Cytoplasm</location>
    </subcellularLocation>
</comment>
<dbReference type="InterPro" id="IPR038397">
    <property type="entry name" value="TBCC_N_sf"/>
</dbReference>
<dbReference type="AlphaFoldDB" id="A0AAV2IF76"/>
<evidence type="ECO:0000256" key="2">
    <source>
        <dbReference type="ARBA" id="ARBA00008848"/>
    </source>
</evidence>
<organism evidence="8 9">
    <name type="scientific">Lymnaea stagnalis</name>
    <name type="common">Great pond snail</name>
    <name type="synonym">Helix stagnalis</name>
    <dbReference type="NCBI Taxonomy" id="6523"/>
    <lineage>
        <taxon>Eukaryota</taxon>
        <taxon>Metazoa</taxon>
        <taxon>Spiralia</taxon>
        <taxon>Lophotrochozoa</taxon>
        <taxon>Mollusca</taxon>
        <taxon>Gastropoda</taxon>
        <taxon>Heterobranchia</taxon>
        <taxon>Euthyneura</taxon>
        <taxon>Panpulmonata</taxon>
        <taxon>Hygrophila</taxon>
        <taxon>Lymnaeoidea</taxon>
        <taxon>Lymnaeidae</taxon>
        <taxon>Lymnaea</taxon>
    </lineage>
</organism>
<evidence type="ECO:0000256" key="1">
    <source>
        <dbReference type="ARBA" id="ARBA00004496"/>
    </source>
</evidence>
<keyword evidence="9" id="KW-1185">Reference proteome</keyword>
<dbReference type="InterPro" id="IPR012945">
    <property type="entry name" value="Tubulin-bd_cofactor_C_dom"/>
</dbReference>
<dbReference type="Pfam" id="PF16752">
    <property type="entry name" value="TBCC_N"/>
    <property type="match status" value="1"/>
</dbReference>
<dbReference type="InterPro" id="IPR017901">
    <property type="entry name" value="C-CAP_CF_C-like"/>
</dbReference>
<dbReference type="GO" id="GO:0007023">
    <property type="term" value="P:post-chaperonin tubulin folding pathway"/>
    <property type="evidence" value="ECO:0007669"/>
    <property type="project" value="InterPro"/>
</dbReference>
<proteinExistence type="inferred from homology"/>
<reference evidence="8 9" key="1">
    <citation type="submission" date="2024-04" db="EMBL/GenBank/DDBJ databases">
        <authorList>
            <consortium name="Genoscope - CEA"/>
            <person name="William W."/>
        </authorList>
    </citation>
    <scope>NUCLEOTIDE SEQUENCE [LARGE SCALE GENOMIC DNA]</scope>
</reference>
<comment type="subunit">
    <text evidence="6">Supercomplex made of cofactors A to E. Cofactors A and D function by capturing and stabilizing tubulin in a quasi-native conformation. Cofactor E binds to the cofactor D-tubulin complex; interaction with cofactor C then causes the release of tubulin polypeptides that are committed to the native state.</text>
</comment>